<gene>
    <name evidence="1" type="ORF">DPMN_004227</name>
</gene>
<dbReference type="SUPFAM" id="SSF101898">
    <property type="entry name" value="NHL repeat"/>
    <property type="match status" value="1"/>
</dbReference>
<dbReference type="Proteomes" id="UP000828390">
    <property type="component" value="Unassembled WGS sequence"/>
</dbReference>
<reference evidence="1" key="2">
    <citation type="submission" date="2020-11" db="EMBL/GenBank/DDBJ databases">
        <authorList>
            <person name="McCartney M.A."/>
            <person name="Auch B."/>
            <person name="Kono T."/>
            <person name="Mallez S."/>
            <person name="Becker A."/>
            <person name="Gohl D.M."/>
            <person name="Silverstein K.A.T."/>
            <person name="Koren S."/>
            <person name="Bechman K.B."/>
            <person name="Herman A."/>
            <person name="Abrahante J.E."/>
            <person name="Garbe J."/>
        </authorList>
    </citation>
    <scope>NUCLEOTIDE SEQUENCE</scope>
    <source>
        <strain evidence="1">Duluth1</strain>
        <tissue evidence="1">Whole animal</tissue>
    </source>
</reference>
<dbReference type="AlphaFoldDB" id="A0A9D4MQG2"/>
<comment type="caution">
    <text evidence="1">The sequence shown here is derived from an EMBL/GenBank/DDBJ whole genome shotgun (WGS) entry which is preliminary data.</text>
</comment>
<sequence>MDQIYFFTFLAPSATKRTETQRLNFAARNVAFYCGKCMEYHNHFVKKHETFGRKNITQWPQTSVDAREQSSSSDQLVEEYQPGAVTKPDQIIKVTSRKKINVHITGDSHKCYITGICETSNGELLITDRWNCKVKLLNQTYKVVDHFELPDSPVSMYSIDPSLVAVITCESSEFHFNRVTNGRLVQDRTLNLQHNCSGIAYHHSNLYITPGTALYQYSLDGTLLSKLNDDTTGLSESNDQQFDRYCTYYLINMKEIKVMLNVNH</sequence>
<accession>A0A9D4MQG2</accession>
<evidence type="ECO:0000313" key="2">
    <source>
        <dbReference type="Proteomes" id="UP000828390"/>
    </source>
</evidence>
<keyword evidence="2" id="KW-1185">Reference proteome</keyword>
<proteinExistence type="predicted"/>
<name>A0A9D4MQG2_DREPO</name>
<reference evidence="1" key="1">
    <citation type="journal article" date="2019" name="bioRxiv">
        <title>The Genome of the Zebra Mussel, Dreissena polymorpha: A Resource for Invasive Species Research.</title>
        <authorList>
            <person name="McCartney M.A."/>
            <person name="Auch B."/>
            <person name="Kono T."/>
            <person name="Mallez S."/>
            <person name="Zhang Y."/>
            <person name="Obille A."/>
            <person name="Becker A."/>
            <person name="Abrahante J.E."/>
            <person name="Garbe J."/>
            <person name="Badalamenti J.P."/>
            <person name="Herman A."/>
            <person name="Mangelson H."/>
            <person name="Liachko I."/>
            <person name="Sullivan S."/>
            <person name="Sone E.D."/>
            <person name="Koren S."/>
            <person name="Silverstein K.A.T."/>
            <person name="Beckman K.B."/>
            <person name="Gohl D.M."/>
        </authorList>
    </citation>
    <scope>NUCLEOTIDE SEQUENCE</scope>
    <source>
        <strain evidence="1">Duluth1</strain>
        <tissue evidence="1">Whole animal</tissue>
    </source>
</reference>
<evidence type="ECO:0000313" key="1">
    <source>
        <dbReference type="EMBL" id="KAH3880315.1"/>
    </source>
</evidence>
<dbReference type="EMBL" id="JAIWYP010000001">
    <property type="protein sequence ID" value="KAH3880315.1"/>
    <property type="molecule type" value="Genomic_DNA"/>
</dbReference>
<protein>
    <submittedName>
        <fullName evidence="1">Uncharacterized protein</fullName>
    </submittedName>
</protein>
<organism evidence="1 2">
    <name type="scientific">Dreissena polymorpha</name>
    <name type="common">Zebra mussel</name>
    <name type="synonym">Mytilus polymorpha</name>
    <dbReference type="NCBI Taxonomy" id="45954"/>
    <lineage>
        <taxon>Eukaryota</taxon>
        <taxon>Metazoa</taxon>
        <taxon>Spiralia</taxon>
        <taxon>Lophotrochozoa</taxon>
        <taxon>Mollusca</taxon>
        <taxon>Bivalvia</taxon>
        <taxon>Autobranchia</taxon>
        <taxon>Heteroconchia</taxon>
        <taxon>Euheterodonta</taxon>
        <taxon>Imparidentia</taxon>
        <taxon>Neoheterodontei</taxon>
        <taxon>Myida</taxon>
        <taxon>Dreissenoidea</taxon>
        <taxon>Dreissenidae</taxon>
        <taxon>Dreissena</taxon>
    </lineage>
</organism>